<protein>
    <submittedName>
        <fullName evidence="2">CHRD domain-containing protein</fullName>
    </submittedName>
</protein>
<name>A0A4R1BJR0_9BACT</name>
<dbReference type="PROSITE" id="PS51257">
    <property type="entry name" value="PROKAR_LIPOPROTEIN"/>
    <property type="match status" value="1"/>
</dbReference>
<reference evidence="2 3" key="1">
    <citation type="submission" date="2019-03" db="EMBL/GenBank/DDBJ databases">
        <authorList>
            <person name="Kim M.K.M."/>
        </authorList>
    </citation>
    <scope>NUCLEOTIDE SEQUENCE [LARGE SCALE GENOMIC DNA]</scope>
    <source>
        <strain evidence="2 3">17J68-12</strain>
    </source>
</reference>
<evidence type="ECO:0000259" key="1">
    <source>
        <dbReference type="SMART" id="SM00754"/>
    </source>
</evidence>
<dbReference type="Proteomes" id="UP000295334">
    <property type="component" value="Unassembled WGS sequence"/>
</dbReference>
<dbReference type="Pfam" id="PF07452">
    <property type="entry name" value="CHRD"/>
    <property type="match status" value="1"/>
</dbReference>
<dbReference type="SMART" id="SM00754">
    <property type="entry name" value="CHRD"/>
    <property type="match status" value="1"/>
</dbReference>
<accession>A0A4R1BJR0</accession>
<feature type="domain" description="CHRD" evidence="1">
    <location>
        <begin position="29"/>
        <end position="159"/>
    </location>
</feature>
<evidence type="ECO:0000313" key="3">
    <source>
        <dbReference type="Proteomes" id="UP000295334"/>
    </source>
</evidence>
<dbReference type="OrthoDB" id="669442at2"/>
<organism evidence="2 3">
    <name type="scientific">Flaviaesturariibacter flavus</name>
    <dbReference type="NCBI Taxonomy" id="2502780"/>
    <lineage>
        <taxon>Bacteria</taxon>
        <taxon>Pseudomonadati</taxon>
        <taxon>Bacteroidota</taxon>
        <taxon>Chitinophagia</taxon>
        <taxon>Chitinophagales</taxon>
        <taxon>Chitinophagaceae</taxon>
        <taxon>Flaviaestuariibacter</taxon>
    </lineage>
</organism>
<keyword evidence="3" id="KW-1185">Reference proteome</keyword>
<evidence type="ECO:0000313" key="2">
    <source>
        <dbReference type="EMBL" id="TCJ17438.1"/>
    </source>
</evidence>
<gene>
    <name evidence="2" type="ORF">EPD60_04405</name>
</gene>
<dbReference type="AlphaFoldDB" id="A0A4R1BJR0"/>
<comment type="caution">
    <text evidence="2">The sequence shown here is derived from an EMBL/GenBank/DDBJ whole genome shotgun (WGS) entry which is preliminary data.</text>
</comment>
<dbReference type="EMBL" id="SJZI01000008">
    <property type="protein sequence ID" value="TCJ17438.1"/>
    <property type="molecule type" value="Genomic_DNA"/>
</dbReference>
<dbReference type="InterPro" id="IPR010895">
    <property type="entry name" value="CHRD"/>
</dbReference>
<dbReference type="RefSeq" id="WP_131447242.1">
    <property type="nucleotide sequence ID" value="NZ_SJZI01000008.1"/>
</dbReference>
<proteinExistence type="predicted"/>
<sequence>MLKRLSFIAVSALVIAVSCKKSEEVVTYVGNGLPLNSNQVVPVPATPSPASGSLNATYDKNTRTLSYSVTWSNTNDSVTAIRLHGPAEPGFAGAIVQAFINSTSSQSVPPRRKTGSFSTSVSVDNVLVKEDDILNDLYYVAVYTKSSGAAPELRGQIRVRRAE</sequence>